<evidence type="ECO:0000313" key="2">
    <source>
        <dbReference type="Proteomes" id="UP001238179"/>
    </source>
</evidence>
<keyword evidence="2" id="KW-1185">Reference proteome</keyword>
<dbReference type="KEGG" id="msil:METEAL_04930"/>
<name>A0AA48GHY2_9BACT</name>
<proteinExistence type="predicted"/>
<dbReference type="RefSeq" id="WP_316414207.1">
    <property type="nucleotide sequence ID" value="NZ_AP027080.1"/>
</dbReference>
<gene>
    <name evidence="1" type="ORF">METEAL_04930</name>
</gene>
<dbReference type="AlphaFoldDB" id="A0AA48GHY2"/>
<dbReference type="EMBL" id="AP027080">
    <property type="protein sequence ID" value="BDU71319.1"/>
    <property type="molecule type" value="Genomic_DNA"/>
</dbReference>
<evidence type="ECO:0008006" key="3">
    <source>
        <dbReference type="Google" id="ProtNLM"/>
    </source>
</evidence>
<sequence length="119" mass="13093">MVQLVTQPFVIRPEGNKPKLIEEFVGNVATGTREVSIARMKAAGGWLEPGQTPRFDEYTLVLAGTLRVETREGITDVQANQAVITRAGQWVRYSAPEAEGAEYVAVCLPAFHPDTVHRD</sequence>
<dbReference type="Gene3D" id="2.60.120.10">
    <property type="entry name" value="Jelly Rolls"/>
    <property type="match status" value="1"/>
</dbReference>
<accession>A0AA48GHY2</accession>
<dbReference type="SUPFAM" id="SSF51182">
    <property type="entry name" value="RmlC-like cupins"/>
    <property type="match status" value="1"/>
</dbReference>
<dbReference type="InterPro" id="IPR014710">
    <property type="entry name" value="RmlC-like_jellyroll"/>
</dbReference>
<dbReference type="Proteomes" id="UP001238179">
    <property type="component" value="Chromosome"/>
</dbReference>
<dbReference type="InterPro" id="IPR011051">
    <property type="entry name" value="RmlC_Cupin_sf"/>
</dbReference>
<protein>
    <recommendedName>
        <fullName evidence="3">Cupin</fullName>
    </recommendedName>
</protein>
<organism evidence="1 2">
    <name type="scientific">Mesoterricola silvestris</name>
    <dbReference type="NCBI Taxonomy" id="2927979"/>
    <lineage>
        <taxon>Bacteria</taxon>
        <taxon>Pseudomonadati</taxon>
        <taxon>Acidobacteriota</taxon>
        <taxon>Holophagae</taxon>
        <taxon>Holophagales</taxon>
        <taxon>Holophagaceae</taxon>
        <taxon>Mesoterricola</taxon>
    </lineage>
</organism>
<reference evidence="2" key="1">
    <citation type="journal article" date="2023" name="Int. J. Syst. Evol. Microbiol.">
        <title>Mesoterricola silvestris gen. nov., sp. nov., Mesoterricola sediminis sp. nov., Geothrix oryzae sp. nov., Geothrix edaphica sp. nov., Geothrix rubra sp. nov., and Geothrix limicola sp. nov., six novel members of Acidobacteriota isolated from soils.</title>
        <authorList>
            <person name="Itoh H."/>
            <person name="Sugisawa Y."/>
            <person name="Mise K."/>
            <person name="Xu Z."/>
            <person name="Kuniyasu M."/>
            <person name="Ushijima N."/>
            <person name="Kawano K."/>
            <person name="Kobayashi E."/>
            <person name="Shiratori Y."/>
            <person name="Masuda Y."/>
            <person name="Senoo K."/>
        </authorList>
    </citation>
    <scope>NUCLEOTIDE SEQUENCE [LARGE SCALE GENOMIC DNA]</scope>
    <source>
        <strain evidence="2">W79</strain>
    </source>
</reference>
<evidence type="ECO:0000313" key="1">
    <source>
        <dbReference type="EMBL" id="BDU71319.1"/>
    </source>
</evidence>